<name>A0A4R1L5V4_9BACT</name>
<evidence type="ECO:0008006" key="4">
    <source>
        <dbReference type="Google" id="ProtNLM"/>
    </source>
</evidence>
<dbReference type="RefSeq" id="WP_243648092.1">
    <property type="nucleotide sequence ID" value="NZ_SMGK01000002.1"/>
</dbReference>
<evidence type="ECO:0000313" key="3">
    <source>
        <dbReference type="Proteomes" id="UP000295210"/>
    </source>
</evidence>
<comment type="caution">
    <text evidence="2">The sequence shown here is derived from an EMBL/GenBank/DDBJ whole genome shotgun (WGS) entry which is preliminary data.</text>
</comment>
<dbReference type="SUPFAM" id="SSF69304">
    <property type="entry name" value="Tricorn protease N-terminal domain"/>
    <property type="match status" value="1"/>
</dbReference>
<proteinExistence type="predicted"/>
<dbReference type="InterPro" id="IPR036116">
    <property type="entry name" value="FN3_sf"/>
</dbReference>
<dbReference type="InterPro" id="IPR015943">
    <property type="entry name" value="WD40/YVTN_repeat-like_dom_sf"/>
</dbReference>
<dbReference type="Gene3D" id="2.130.10.10">
    <property type="entry name" value="YVTN repeat-like/Quinoprotein amine dehydrogenase"/>
    <property type="match status" value="1"/>
</dbReference>
<evidence type="ECO:0000256" key="1">
    <source>
        <dbReference type="SAM" id="SignalP"/>
    </source>
</evidence>
<keyword evidence="3" id="KW-1185">Reference proteome</keyword>
<dbReference type="Gene3D" id="2.80.10.50">
    <property type="match status" value="1"/>
</dbReference>
<feature type="chain" id="PRO_5020565626" description="Sugar lactone lactonase YvrE" evidence="1">
    <location>
        <begin position="25"/>
        <end position="738"/>
    </location>
</feature>
<feature type="signal peptide" evidence="1">
    <location>
        <begin position="1"/>
        <end position="24"/>
    </location>
</feature>
<dbReference type="InterPro" id="IPR003961">
    <property type="entry name" value="FN3_dom"/>
</dbReference>
<dbReference type="SUPFAM" id="SSF63829">
    <property type="entry name" value="Calcium-dependent phosphotriesterase"/>
    <property type="match status" value="1"/>
</dbReference>
<keyword evidence="1" id="KW-0732">Signal</keyword>
<gene>
    <name evidence="2" type="ORF">C7378_1128</name>
</gene>
<organism evidence="2 3">
    <name type="scientific">Acidipila rosea</name>
    <dbReference type="NCBI Taxonomy" id="768535"/>
    <lineage>
        <taxon>Bacteria</taxon>
        <taxon>Pseudomonadati</taxon>
        <taxon>Acidobacteriota</taxon>
        <taxon>Terriglobia</taxon>
        <taxon>Terriglobales</taxon>
        <taxon>Acidobacteriaceae</taxon>
        <taxon>Acidipila</taxon>
    </lineage>
</organism>
<dbReference type="SUPFAM" id="SSF49265">
    <property type="entry name" value="Fibronectin type III"/>
    <property type="match status" value="1"/>
</dbReference>
<reference evidence="2 3" key="1">
    <citation type="submission" date="2019-03" db="EMBL/GenBank/DDBJ databases">
        <title>Genomic Encyclopedia of Type Strains, Phase IV (KMG-IV): sequencing the most valuable type-strain genomes for metagenomic binning, comparative biology and taxonomic classification.</title>
        <authorList>
            <person name="Goeker M."/>
        </authorList>
    </citation>
    <scope>NUCLEOTIDE SEQUENCE [LARGE SCALE GENOMIC DNA]</scope>
    <source>
        <strain evidence="2 3">DSM 103428</strain>
    </source>
</reference>
<accession>A0A4R1L5V4</accession>
<dbReference type="EMBL" id="SMGK01000002">
    <property type="protein sequence ID" value="TCK73515.1"/>
    <property type="molecule type" value="Genomic_DNA"/>
</dbReference>
<evidence type="ECO:0000313" key="2">
    <source>
        <dbReference type="EMBL" id="TCK73515.1"/>
    </source>
</evidence>
<dbReference type="Proteomes" id="UP000295210">
    <property type="component" value="Unassembled WGS sequence"/>
</dbReference>
<sequence>MIRRLVSASLCSLALCLCVHAAHAQGTKLWSESKFDEFERGKPDGVAIQSDGHLAAGPATHSVFTSESTYVWSVAADKAGNAYLGTGSPATVLRVTPDGKSTTLFTTKDLSVQVVRVGPDGSIYAATLPSGKVYKLAPDAKGLDESKAQVIFDPAKTDGKAKYIWDMAFDAAGRLYVATGGPAAIYRVNTAQPDAKPELFFSSDEEHIRALAFAANGDLIAGTDGTGLIYRIDKQGKGFVLFNAPKREITSLAIGANGSIYASAVGEKGKSTLPPLPVQGNPNVTATITIVQPGSVQAFNGNTVVPDGSEIYEIVPQGAPRRLWAGHDDVVYALRSTPDGLLAATGNRGRIYRIGEDGEYADIAHLEAGQAVGFADTPRALYIGTSNTGRLYSLDHSAAASGTYLSDIFDAGFVSQWGRPEVDNGPGSNASNYDLYARVGNVDNPERGWSDWKKIAPADNLGLEPARFVQWKAVLHPGASIGSIGINYLPVNVAPVVDEVLVAPGVRINAAAQQQQQPQPVIINLPSVQSNTVSFNQEPGKEPLTGFKDKTAITVRWAAHDDNGDDLIFAIYYRGHGETNWQLLKGRLTDRWYTFDAALLPDGPYRLKVVASDAPSHPAGEELKGDRSSDRFLVDTTPPALTGMTAQMVNGKIHASLTATDIATPIAHAEYSVDAGPWQYLEPVGKMSDALVEKYDFLAPLTTPGEKTMHPSDSAEHVITVRVYDRYDNVSAVKAVVR</sequence>
<protein>
    <recommendedName>
        <fullName evidence="4">Sugar lactone lactonase YvrE</fullName>
    </recommendedName>
</protein>
<dbReference type="AlphaFoldDB" id="A0A4R1L5V4"/>
<dbReference type="CDD" id="cd00063">
    <property type="entry name" value="FN3"/>
    <property type="match status" value="1"/>
</dbReference>